<organism evidence="1 2">
    <name type="scientific">Cryptotermes secundus</name>
    <dbReference type="NCBI Taxonomy" id="105785"/>
    <lineage>
        <taxon>Eukaryota</taxon>
        <taxon>Metazoa</taxon>
        <taxon>Ecdysozoa</taxon>
        <taxon>Arthropoda</taxon>
        <taxon>Hexapoda</taxon>
        <taxon>Insecta</taxon>
        <taxon>Pterygota</taxon>
        <taxon>Neoptera</taxon>
        <taxon>Polyneoptera</taxon>
        <taxon>Dictyoptera</taxon>
        <taxon>Blattodea</taxon>
        <taxon>Blattoidea</taxon>
        <taxon>Termitoidae</taxon>
        <taxon>Kalotermitidae</taxon>
        <taxon>Cryptotermitinae</taxon>
        <taxon>Cryptotermes</taxon>
    </lineage>
</organism>
<gene>
    <name evidence="1" type="ORF">B7P43_G00567</name>
</gene>
<dbReference type="EMBL" id="NEVH01009368">
    <property type="protein sequence ID" value="PNF33477.1"/>
    <property type="molecule type" value="Genomic_DNA"/>
</dbReference>
<dbReference type="Proteomes" id="UP000235965">
    <property type="component" value="Unassembled WGS sequence"/>
</dbReference>
<keyword evidence="2" id="KW-1185">Reference proteome</keyword>
<evidence type="ECO:0000313" key="2">
    <source>
        <dbReference type="Proteomes" id="UP000235965"/>
    </source>
</evidence>
<proteinExistence type="predicted"/>
<comment type="caution">
    <text evidence="1">The sequence shown here is derived from an EMBL/GenBank/DDBJ whole genome shotgun (WGS) entry which is preliminary data.</text>
</comment>
<dbReference type="AlphaFoldDB" id="A0A2J7QY06"/>
<accession>A0A2J7QY06</accession>
<sequence>MNRQSAKLSTLSHLDFRKKMIEGLVGNVRSNMIRKRGRPGSTDAEDMIGNLHLSQTHGREVKMNCAVSSNREVEGD</sequence>
<reference evidence="1 2" key="1">
    <citation type="submission" date="2017-12" db="EMBL/GenBank/DDBJ databases">
        <title>Hemimetabolous genomes reveal molecular basis of termite eusociality.</title>
        <authorList>
            <person name="Harrison M.C."/>
            <person name="Jongepier E."/>
            <person name="Robertson H.M."/>
            <person name="Arning N."/>
            <person name="Bitard-Feildel T."/>
            <person name="Chao H."/>
            <person name="Childers C.P."/>
            <person name="Dinh H."/>
            <person name="Doddapaneni H."/>
            <person name="Dugan S."/>
            <person name="Gowin J."/>
            <person name="Greiner C."/>
            <person name="Han Y."/>
            <person name="Hu H."/>
            <person name="Hughes D.S.T."/>
            <person name="Huylmans A.-K."/>
            <person name="Kemena C."/>
            <person name="Kremer L.P.M."/>
            <person name="Lee S.L."/>
            <person name="Lopez-Ezquerra A."/>
            <person name="Mallet L."/>
            <person name="Monroy-Kuhn J.M."/>
            <person name="Moser A."/>
            <person name="Murali S.C."/>
            <person name="Muzny D.M."/>
            <person name="Otani S."/>
            <person name="Piulachs M.-D."/>
            <person name="Poelchau M."/>
            <person name="Qu J."/>
            <person name="Schaub F."/>
            <person name="Wada-Katsumata A."/>
            <person name="Worley K.C."/>
            <person name="Xie Q."/>
            <person name="Ylla G."/>
            <person name="Poulsen M."/>
            <person name="Gibbs R.A."/>
            <person name="Schal C."/>
            <person name="Richards S."/>
            <person name="Belles X."/>
            <person name="Korb J."/>
            <person name="Bornberg-Bauer E."/>
        </authorList>
    </citation>
    <scope>NUCLEOTIDE SEQUENCE [LARGE SCALE GENOMIC DNA]</scope>
    <source>
        <tissue evidence="1">Whole body</tissue>
    </source>
</reference>
<evidence type="ECO:0000313" key="1">
    <source>
        <dbReference type="EMBL" id="PNF33477.1"/>
    </source>
</evidence>
<protein>
    <submittedName>
        <fullName evidence="1">Uncharacterized protein</fullName>
    </submittedName>
</protein>
<name>A0A2J7QY06_9NEOP</name>
<dbReference type="InParanoid" id="A0A2J7QY06"/>